<dbReference type="OrthoDB" id="1887033at2759"/>
<dbReference type="InterPro" id="IPR017853">
    <property type="entry name" value="GH"/>
</dbReference>
<evidence type="ECO:0000313" key="7">
    <source>
        <dbReference type="Proteomes" id="UP000054097"/>
    </source>
</evidence>
<dbReference type="PANTHER" id="PTHR31297">
    <property type="entry name" value="GLUCAN ENDO-1,6-BETA-GLUCOSIDASE B"/>
    <property type="match status" value="1"/>
</dbReference>
<evidence type="ECO:0000259" key="5">
    <source>
        <dbReference type="Pfam" id="PF00150"/>
    </source>
</evidence>
<dbReference type="InterPro" id="IPR050386">
    <property type="entry name" value="Glycosyl_hydrolase_5"/>
</dbReference>
<evidence type="ECO:0000256" key="4">
    <source>
        <dbReference type="SAM" id="MobiDB-lite"/>
    </source>
</evidence>
<keyword evidence="7" id="KW-1185">Reference proteome</keyword>
<feature type="compositionally biased region" description="Polar residues" evidence="4">
    <location>
        <begin position="43"/>
        <end position="53"/>
    </location>
</feature>
<dbReference type="SUPFAM" id="SSF51445">
    <property type="entry name" value="(Trans)glycosidases"/>
    <property type="match status" value="1"/>
</dbReference>
<evidence type="ECO:0000256" key="3">
    <source>
        <dbReference type="ARBA" id="ARBA00023295"/>
    </source>
</evidence>
<feature type="region of interest" description="Disordered" evidence="4">
    <location>
        <begin position="738"/>
        <end position="767"/>
    </location>
</feature>
<dbReference type="Proteomes" id="UP000054097">
    <property type="component" value="Unassembled WGS sequence"/>
</dbReference>
<dbReference type="Gene3D" id="3.20.20.80">
    <property type="entry name" value="Glycosidases"/>
    <property type="match status" value="1"/>
</dbReference>
<dbReference type="InterPro" id="IPR001547">
    <property type="entry name" value="Glyco_hydro_5"/>
</dbReference>
<dbReference type="Pfam" id="PF00150">
    <property type="entry name" value="Cellulase"/>
    <property type="match status" value="1"/>
</dbReference>
<feature type="region of interest" description="Disordered" evidence="4">
    <location>
        <begin position="43"/>
        <end position="92"/>
    </location>
</feature>
<dbReference type="EMBL" id="KN824321">
    <property type="protein sequence ID" value="KIM24708.1"/>
    <property type="molecule type" value="Genomic_DNA"/>
</dbReference>
<evidence type="ECO:0000256" key="2">
    <source>
        <dbReference type="ARBA" id="ARBA00022801"/>
    </source>
</evidence>
<protein>
    <submittedName>
        <fullName evidence="6">Glycoside hydrolase family 5 protein</fullName>
    </submittedName>
</protein>
<dbReference type="PANTHER" id="PTHR31297:SF43">
    <property type="entry name" value="GLUCAN 1,3-BETA-GLUCOSIDASE 3"/>
    <property type="match status" value="1"/>
</dbReference>
<dbReference type="GO" id="GO:0005576">
    <property type="term" value="C:extracellular region"/>
    <property type="evidence" value="ECO:0007669"/>
    <property type="project" value="TreeGrafter"/>
</dbReference>
<keyword evidence="3" id="KW-0326">Glycosidase</keyword>
<dbReference type="GO" id="GO:0009251">
    <property type="term" value="P:glucan catabolic process"/>
    <property type="evidence" value="ECO:0007669"/>
    <property type="project" value="TreeGrafter"/>
</dbReference>
<feature type="compositionally biased region" description="Polar residues" evidence="4">
    <location>
        <begin position="72"/>
        <end position="92"/>
    </location>
</feature>
<dbReference type="HOGENOM" id="CLU_329869_0_0_1"/>
<dbReference type="GO" id="GO:0046557">
    <property type="term" value="F:glucan endo-1,6-beta-glucosidase activity"/>
    <property type="evidence" value="ECO:0007669"/>
    <property type="project" value="TreeGrafter"/>
</dbReference>
<reference evidence="7" key="2">
    <citation type="submission" date="2015-01" db="EMBL/GenBank/DDBJ databases">
        <title>Evolutionary Origins and Diversification of the Mycorrhizal Mutualists.</title>
        <authorList>
            <consortium name="DOE Joint Genome Institute"/>
            <consortium name="Mycorrhizal Genomics Consortium"/>
            <person name="Kohler A."/>
            <person name="Kuo A."/>
            <person name="Nagy L.G."/>
            <person name="Floudas D."/>
            <person name="Copeland A."/>
            <person name="Barry K.W."/>
            <person name="Cichocki N."/>
            <person name="Veneault-Fourrey C."/>
            <person name="LaButti K."/>
            <person name="Lindquist E.A."/>
            <person name="Lipzen A."/>
            <person name="Lundell T."/>
            <person name="Morin E."/>
            <person name="Murat C."/>
            <person name="Riley R."/>
            <person name="Ohm R."/>
            <person name="Sun H."/>
            <person name="Tunlid A."/>
            <person name="Henrissat B."/>
            <person name="Grigoriev I.V."/>
            <person name="Hibbett D.S."/>
            <person name="Martin F."/>
        </authorList>
    </citation>
    <scope>NUCLEOTIDE SEQUENCE [LARGE SCALE GENOMIC DNA]</scope>
    <source>
        <strain evidence="7">MAFF 305830</strain>
    </source>
</reference>
<proteinExistence type="inferred from homology"/>
<dbReference type="AlphaFoldDB" id="A0A0C2WE39"/>
<evidence type="ECO:0000256" key="1">
    <source>
        <dbReference type="ARBA" id="ARBA00005641"/>
    </source>
</evidence>
<sequence length="870" mass="93742">MVLLDSNLLIAAWKFATLGLSARSYISPGEIFSVSNATDVDGSSSDATIQLPETGQVVGDDASTRHGGTLSAADSSVATQSTSNPTFSPSLSGSLHNETEFLNVTAFSDSSCNPESYDGPVVPLFELPGPNPARATVYRYRQQQGVNLGSWFMLEGWMVPSLFSCAAAPAISEHDVASGWNGQAKQVLEKHWDTFITESDFAWMASLGINTVRLPLGYWHIGTGEQEWTTDTLYESVRDHYVGAWPRVLRAVSWAEKHEIGVLIDLHGAPGSQNGQHHSGVSDGQTNLFSSPSNIQKTIAVLEFLTKTFVNVPNVVGIQLLNEPINIPEVFDFYNNALNSLRGIEAGAQSFPFYLHDAFDLNRGTDFVRSRGREWNVLDHHSYYVFTPYDNAKSATAHTTDLSLAGSVGSSLMAAGMGLNGNLVIGEWSCALSEDSLRDEENPIAARRQFCEVQERTYRDTGSGSTFWSLTKEDCHQDPAWCFKSAVGNSLPASFFSYEGLLVAKDLNNAIGVSSASTDMSRGAAIGSEGNPPLSDTSHVTPLTWAIVSSTLSATSTTSTESMVPLDFPGTTTVSAADMPGPTSISTSIPVFTTVDPVPSASATMAGIPLDPQPASSESAQATETPIGSNIMKRVIKSNSTRSHNVTGEQLPPLPEVLAHTGRPDADVPMGTMDHRKMVMNNCSMGTVASHSGLASDGLSRAHRRWSTREHRSMSIHARKMTRIKKRKDQINIAKPTDAAGHNLVPSQSSLRSKAISSHSKGLPDGTALRSHQVLKNGTLLQTNDAPQLSPAQEAIQRGFSDGFMTAKIFAQQGPGMSRLGFKWQYVEDSLAAHGSKVSPGKEGYYREWFDKGLIQGETMVAQVIARMNA</sequence>
<comment type="similarity">
    <text evidence="1">Belongs to the glycosyl hydrolase 5 (cellulase A) family.</text>
</comment>
<name>A0A0C2WE39_SERVB</name>
<organism evidence="6 7">
    <name type="scientific">Serendipita vermifera MAFF 305830</name>
    <dbReference type="NCBI Taxonomy" id="933852"/>
    <lineage>
        <taxon>Eukaryota</taxon>
        <taxon>Fungi</taxon>
        <taxon>Dikarya</taxon>
        <taxon>Basidiomycota</taxon>
        <taxon>Agaricomycotina</taxon>
        <taxon>Agaricomycetes</taxon>
        <taxon>Sebacinales</taxon>
        <taxon>Serendipitaceae</taxon>
        <taxon>Serendipita</taxon>
    </lineage>
</organism>
<reference evidence="6 7" key="1">
    <citation type="submission" date="2014-04" db="EMBL/GenBank/DDBJ databases">
        <authorList>
            <consortium name="DOE Joint Genome Institute"/>
            <person name="Kuo A."/>
            <person name="Zuccaro A."/>
            <person name="Kohler A."/>
            <person name="Nagy L.G."/>
            <person name="Floudas D."/>
            <person name="Copeland A."/>
            <person name="Barry K.W."/>
            <person name="Cichocki N."/>
            <person name="Veneault-Fourrey C."/>
            <person name="LaButti K."/>
            <person name="Lindquist E.A."/>
            <person name="Lipzen A."/>
            <person name="Lundell T."/>
            <person name="Morin E."/>
            <person name="Murat C."/>
            <person name="Sun H."/>
            <person name="Tunlid A."/>
            <person name="Henrissat B."/>
            <person name="Grigoriev I.V."/>
            <person name="Hibbett D.S."/>
            <person name="Martin F."/>
            <person name="Nordberg H.P."/>
            <person name="Cantor M.N."/>
            <person name="Hua S.X."/>
        </authorList>
    </citation>
    <scope>NUCLEOTIDE SEQUENCE [LARGE SCALE GENOMIC DNA]</scope>
    <source>
        <strain evidence="6 7">MAFF 305830</strain>
    </source>
</reference>
<dbReference type="STRING" id="933852.A0A0C2WE39"/>
<feature type="compositionally biased region" description="Polar residues" evidence="4">
    <location>
        <begin position="745"/>
        <end position="760"/>
    </location>
</feature>
<accession>A0A0C2WE39</accession>
<keyword evidence="2 6" id="KW-0378">Hydrolase</keyword>
<evidence type="ECO:0000313" key="6">
    <source>
        <dbReference type="EMBL" id="KIM24708.1"/>
    </source>
</evidence>
<gene>
    <name evidence="6" type="ORF">M408DRAFT_331675</name>
</gene>
<dbReference type="GO" id="GO:0009986">
    <property type="term" value="C:cell surface"/>
    <property type="evidence" value="ECO:0007669"/>
    <property type="project" value="TreeGrafter"/>
</dbReference>
<feature type="domain" description="Glycoside hydrolase family 5" evidence="5">
    <location>
        <begin position="189"/>
        <end position="326"/>
    </location>
</feature>